<organism evidence="2 3">
    <name type="scientific">Pseudomonas fluorescens</name>
    <dbReference type="NCBI Taxonomy" id="294"/>
    <lineage>
        <taxon>Bacteria</taxon>
        <taxon>Pseudomonadati</taxon>
        <taxon>Pseudomonadota</taxon>
        <taxon>Gammaproteobacteria</taxon>
        <taxon>Pseudomonadales</taxon>
        <taxon>Pseudomonadaceae</taxon>
        <taxon>Pseudomonas</taxon>
    </lineage>
</organism>
<dbReference type="Pfam" id="PF06568">
    <property type="entry name" value="YjiS-like"/>
    <property type="match status" value="1"/>
</dbReference>
<dbReference type="OrthoDB" id="7306802at2"/>
<feature type="domain" description="YjiS-like" evidence="1">
    <location>
        <begin position="33"/>
        <end position="64"/>
    </location>
</feature>
<dbReference type="AlphaFoldDB" id="A0A5E6V069"/>
<reference evidence="2 3" key="1">
    <citation type="submission" date="2019-09" db="EMBL/GenBank/DDBJ databases">
        <authorList>
            <person name="Chandra G."/>
            <person name="Truman W A."/>
        </authorList>
    </citation>
    <scope>NUCLEOTIDE SEQUENCE [LARGE SCALE GENOMIC DNA]</scope>
    <source>
        <strain evidence="2">PS659</strain>
    </source>
</reference>
<protein>
    <recommendedName>
        <fullName evidence="1">YjiS-like domain-containing protein</fullName>
    </recommendedName>
</protein>
<evidence type="ECO:0000259" key="1">
    <source>
        <dbReference type="Pfam" id="PF06568"/>
    </source>
</evidence>
<sequence>MERKNIAGSVTLQAVRVALRTFRKPLTNVVVQLRRWHQVSTERVELSRLSDERLRDIGLSRADVVQESSRPFWDDPLKR</sequence>
<name>A0A5E6V069_PSEFL</name>
<accession>A0A5E6V069</accession>
<dbReference type="RefSeq" id="WP_150717528.1">
    <property type="nucleotide sequence ID" value="NZ_CABVGY010000023.1"/>
</dbReference>
<proteinExistence type="predicted"/>
<gene>
    <name evidence="2" type="ORF">PS659_03869</name>
</gene>
<dbReference type="EMBL" id="CABVGY010000023">
    <property type="protein sequence ID" value="VVN11113.1"/>
    <property type="molecule type" value="Genomic_DNA"/>
</dbReference>
<evidence type="ECO:0000313" key="3">
    <source>
        <dbReference type="Proteomes" id="UP000326729"/>
    </source>
</evidence>
<dbReference type="Proteomes" id="UP000326729">
    <property type="component" value="Unassembled WGS sequence"/>
</dbReference>
<dbReference type="InterPro" id="IPR009506">
    <property type="entry name" value="YjiS-like"/>
</dbReference>
<evidence type="ECO:0000313" key="2">
    <source>
        <dbReference type="EMBL" id="VVN11113.1"/>
    </source>
</evidence>